<dbReference type="KEGG" id="ctes:O987_04495"/>
<dbReference type="HOGENOM" id="CLU_955954_0_0_4"/>
<organism evidence="1 2">
    <name type="scientific">Comamonas testosteroni TK102</name>
    <dbReference type="NCBI Taxonomy" id="1392005"/>
    <lineage>
        <taxon>Bacteria</taxon>
        <taxon>Pseudomonadati</taxon>
        <taxon>Pseudomonadota</taxon>
        <taxon>Betaproteobacteria</taxon>
        <taxon>Burkholderiales</taxon>
        <taxon>Comamonadaceae</taxon>
        <taxon>Comamonas</taxon>
    </lineage>
</organism>
<evidence type="ECO:0000313" key="1">
    <source>
        <dbReference type="EMBL" id="AIJ45064.1"/>
    </source>
</evidence>
<name>A0A076PE66_COMTE</name>
<dbReference type="RefSeq" id="WP_144244887.1">
    <property type="nucleotide sequence ID" value="NZ_CP006704.1"/>
</dbReference>
<protein>
    <recommendedName>
        <fullName evidence="3">Replication initiation protein</fullName>
    </recommendedName>
</protein>
<dbReference type="AlphaFoldDB" id="A0A076PE66"/>
<reference evidence="1 2" key="1">
    <citation type="journal article" date="2014" name="Genome Announc.">
        <title>Complete Genome Sequence of Polychlorinated Biphenyl Degrader Comamonas testosteroni TK102 (NBRC 109938).</title>
        <authorList>
            <person name="Fukuda K."/>
            <person name="Hosoyama A."/>
            <person name="Tsuchikane K."/>
            <person name="Ohji S."/>
            <person name="Yamazoe A."/>
            <person name="Fujita N."/>
            <person name="Shintani M."/>
            <person name="Kimbara K."/>
        </authorList>
    </citation>
    <scope>NUCLEOTIDE SEQUENCE [LARGE SCALE GENOMIC DNA]</scope>
    <source>
        <strain evidence="1">TK102</strain>
    </source>
</reference>
<evidence type="ECO:0008006" key="3">
    <source>
        <dbReference type="Google" id="ProtNLM"/>
    </source>
</evidence>
<dbReference type="EMBL" id="CP006704">
    <property type="protein sequence ID" value="AIJ45064.1"/>
    <property type="molecule type" value="Genomic_DNA"/>
</dbReference>
<sequence>MTIEKTAVSCCSRYRPIHGVDRLTIWTDRTVSEAELEELHEHCTDLKVKHGQPKFQANRKCKLELFQPSRECLCLLRQILGAEINADLTYVELARDVTSTKAMRMALRSVFLGAVKVPHQRSCFIKYEGTYYCGDRRSENDGRDGCVLALYTDRSSKINNARPEAGAMKCFHVELRLSGKAALAKHGIRSLDDLIHFNHKQHWQTSLKFYVLPSKTELGRLLAACCGGRMDASDTAYLKRANRWLEKHSLDGQFIMHNALKATPELERRLAQTDWSSLLESAKKLIQSY</sequence>
<evidence type="ECO:0000313" key="2">
    <source>
        <dbReference type="Proteomes" id="UP000028782"/>
    </source>
</evidence>
<accession>A0A076PE66</accession>
<proteinExistence type="predicted"/>
<dbReference type="Proteomes" id="UP000028782">
    <property type="component" value="Chromosome"/>
</dbReference>
<gene>
    <name evidence="1" type="ORF">O987_04495</name>
</gene>